<feature type="domain" description="DOMON" evidence="10">
    <location>
        <begin position="183"/>
        <end position="331"/>
    </location>
</feature>
<feature type="transmembrane region" description="Helical" evidence="8">
    <location>
        <begin position="726"/>
        <end position="746"/>
    </location>
</feature>
<feature type="transmembrane region" description="Helical" evidence="8">
    <location>
        <begin position="797"/>
        <end position="818"/>
    </location>
</feature>
<feature type="domain" description="DM13" evidence="12">
    <location>
        <begin position="37"/>
        <end position="142"/>
    </location>
</feature>
<feature type="domain" description="Cytochrome b561" evidence="11">
    <location>
        <begin position="656"/>
        <end position="853"/>
    </location>
</feature>
<feature type="transmembrane region" description="Helical" evidence="8">
    <location>
        <begin position="694"/>
        <end position="714"/>
    </location>
</feature>
<dbReference type="PANTHER" id="PTHR47281">
    <property type="entry name" value="OS09G0557700 PROTEIN"/>
    <property type="match status" value="1"/>
</dbReference>
<comment type="subcellular location">
    <subcellularLocation>
        <location evidence="1">Membrane</location>
    </subcellularLocation>
</comment>
<proteinExistence type="predicted"/>
<keyword evidence="9" id="KW-0732">Signal</keyword>
<dbReference type="InterPro" id="IPR045266">
    <property type="entry name" value="DOH_DOMON"/>
</dbReference>
<protein>
    <submittedName>
        <fullName evidence="13">Cytochrome b561, DM13 and DOMON domain-containing protein</fullName>
    </submittedName>
</protein>
<dbReference type="GO" id="GO:0016020">
    <property type="term" value="C:membrane"/>
    <property type="evidence" value="ECO:0007669"/>
    <property type="project" value="UniProtKB-SubCell"/>
</dbReference>
<evidence type="ECO:0000256" key="9">
    <source>
        <dbReference type="SAM" id="SignalP"/>
    </source>
</evidence>
<feature type="transmembrane region" description="Helical" evidence="8">
    <location>
        <begin position="758"/>
        <end position="777"/>
    </location>
</feature>
<dbReference type="InterPro" id="IPR005018">
    <property type="entry name" value="DOMON_domain"/>
</dbReference>
<dbReference type="SMART" id="SM00686">
    <property type="entry name" value="DM13"/>
    <property type="match status" value="1"/>
</dbReference>
<dbReference type="Pfam" id="PF10517">
    <property type="entry name" value="DM13"/>
    <property type="match status" value="1"/>
</dbReference>
<keyword evidence="4" id="KW-0249">Electron transport</keyword>
<feature type="region of interest" description="Disordered" evidence="7">
    <location>
        <begin position="144"/>
        <end position="165"/>
    </location>
</feature>
<feature type="compositionally biased region" description="Low complexity" evidence="7">
    <location>
        <begin position="144"/>
        <end position="157"/>
    </location>
</feature>
<keyword evidence="5 8" id="KW-1133">Transmembrane helix</keyword>
<feature type="signal peptide" evidence="9">
    <location>
        <begin position="1"/>
        <end position="27"/>
    </location>
</feature>
<evidence type="ECO:0000256" key="7">
    <source>
        <dbReference type="SAM" id="MobiDB-lite"/>
    </source>
</evidence>
<dbReference type="PANTHER" id="PTHR47281:SF1">
    <property type="entry name" value="OS09G0557700 PROTEIN"/>
    <property type="match status" value="1"/>
</dbReference>
<evidence type="ECO:0000256" key="2">
    <source>
        <dbReference type="ARBA" id="ARBA00022448"/>
    </source>
</evidence>
<evidence type="ECO:0000256" key="6">
    <source>
        <dbReference type="ARBA" id="ARBA00023136"/>
    </source>
</evidence>
<dbReference type="InterPro" id="IPR057443">
    <property type="entry name" value="At5g54830-like"/>
</dbReference>
<dbReference type="InterPro" id="IPR019545">
    <property type="entry name" value="DM13_domain"/>
</dbReference>
<evidence type="ECO:0000256" key="8">
    <source>
        <dbReference type="SAM" id="Phobius"/>
    </source>
</evidence>
<dbReference type="SMART" id="SM00664">
    <property type="entry name" value="DoH"/>
    <property type="match status" value="2"/>
</dbReference>
<dbReference type="Pfam" id="PF03351">
    <property type="entry name" value="DOMON"/>
    <property type="match status" value="2"/>
</dbReference>
<dbReference type="Pfam" id="PF25489">
    <property type="entry name" value="At5g54830"/>
    <property type="match status" value="1"/>
</dbReference>
<evidence type="ECO:0000259" key="12">
    <source>
        <dbReference type="PROSITE" id="PS51549"/>
    </source>
</evidence>
<feature type="region of interest" description="Disordered" evidence="7">
    <location>
        <begin position="883"/>
        <end position="915"/>
    </location>
</feature>
<dbReference type="CDD" id="cd08760">
    <property type="entry name" value="Cyt_b561_FRRS1_like"/>
    <property type="match status" value="1"/>
</dbReference>
<keyword evidence="6 8" id="KW-0472">Membrane</keyword>
<evidence type="ECO:0000256" key="1">
    <source>
        <dbReference type="ARBA" id="ARBA00004370"/>
    </source>
</evidence>
<reference evidence="13" key="1">
    <citation type="submission" date="2016-07" db="EMBL/GenBank/DDBJ databases">
        <title>De novo transcriptome assembly of four accessions of the metal hyperaccumulator plant Noccaea caerulescens.</title>
        <authorList>
            <person name="Blande D."/>
            <person name="Halimaa P."/>
            <person name="Tervahauta A.I."/>
            <person name="Aarts M.G."/>
            <person name="Karenlampi S.O."/>
        </authorList>
    </citation>
    <scope>NUCLEOTIDE SEQUENCE</scope>
</reference>
<evidence type="ECO:0000256" key="3">
    <source>
        <dbReference type="ARBA" id="ARBA00022692"/>
    </source>
</evidence>
<dbReference type="InterPro" id="IPR045879">
    <property type="entry name" value="B561A"/>
</dbReference>
<feature type="transmembrane region" description="Helical" evidence="8">
    <location>
        <begin position="833"/>
        <end position="853"/>
    </location>
</feature>
<feature type="compositionally biased region" description="Basic and acidic residues" evidence="7">
    <location>
        <begin position="883"/>
        <end position="893"/>
    </location>
</feature>
<keyword evidence="2" id="KW-0813">Transport</keyword>
<feature type="domain" description="DOMON" evidence="10">
    <location>
        <begin position="526"/>
        <end position="648"/>
    </location>
</feature>
<dbReference type="CDD" id="cd09631">
    <property type="entry name" value="DOMON_DOH"/>
    <property type="match status" value="2"/>
</dbReference>
<dbReference type="PROSITE" id="PS51549">
    <property type="entry name" value="DM13"/>
    <property type="match status" value="1"/>
</dbReference>
<dbReference type="EMBL" id="GEVI01005895">
    <property type="protein sequence ID" value="JAU26425.1"/>
    <property type="molecule type" value="Transcribed_RNA"/>
</dbReference>
<evidence type="ECO:0000259" key="11">
    <source>
        <dbReference type="PROSITE" id="PS50939"/>
    </source>
</evidence>
<organism evidence="13">
    <name type="scientific">Noccaea caerulescens</name>
    <name type="common">Alpine penny-cress</name>
    <name type="synonym">Thlaspi caerulescens</name>
    <dbReference type="NCBI Taxonomy" id="107243"/>
    <lineage>
        <taxon>Eukaryota</taxon>
        <taxon>Viridiplantae</taxon>
        <taxon>Streptophyta</taxon>
        <taxon>Embryophyta</taxon>
        <taxon>Tracheophyta</taxon>
        <taxon>Spermatophyta</taxon>
        <taxon>Magnoliopsida</taxon>
        <taxon>eudicotyledons</taxon>
        <taxon>Gunneridae</taxon>
        <taxon>Pentapetalae</taxon>
        <taxon>rosids</taxon>
        <taxon>malvids</taxon>
        <taxon>Brassicales</taxon>
        <taxon>Brassicaceae</taxon>
        <taxon>Coluteocarpeae</taxon>
        <taxon>Noccaea</taxon>
    </lineage>
</organism>
<name>A0A1J3E2Q9_NOCCA</name>
<evidence type="ECO:0000259" key="10">
    <source>
        <dbReference type="PROSITE" id="PS50836"/>
    </source>
</evidence>
<keyword evidence="3 8" id="KW-0812">Transmembrane</keyword>
<dbReference type="Pfam" id="PF03188">
    <property type="entry name" value="Cytochrom_B561"/>
    <property type="match status" value="1"/>
</dbReference>
<evidence type="ECO:0000256" key="4">
    <source>
        <dbReference type="ARBA" id="ARBA00022982"/>
    </source>
</evidence>
<accession>A0A1J3E2Q9</accession>
<dbReference type="AlphaFoldDB" id="A0A1J3E2Q9"/>
<dbReference type="PROSITE" id="PS50939">
    <property type="entry name" value="CYTOCHROME_B561"/>
    <property type="match status" value="1"/>
</dbReference>
<sequence>MCDQRPVFLGSLVLGFFFLFLFFCVNGEECSNTSSLIGYESEFKMLQHQLRGVFTVVDDCSFRVSRFDMLSGSDVHWWGAMTSDFENMTNNGFVISDQKLNQTFNNESFVVHLLSNVTWDQLGVISVWDLPTASDFGHVLLSNTTEPDSSSPSESNDVAPWKSNNSEPFKAPTMFDNCKKLSNTYRLRWSLNAEKGYVDIGLEATTGLLNYMAFGWAKPNATGNLMLDADVVVTGIREDGFPFADDFYITKLSVCSVRDGFASGVCPDSVYDGGSDLVGESSPVNNTKLLYGHRIDGVSFVRYRRPLNDSDNRFDFPVNATESLTVIWALGVIKPPDVINPYYLPENHGGLESENFGHFSLNISDHVDECLGPLDADNKYDQGVIIADANAPLVVTAGPSVHYPNPPNPSKVLYINKKEAPVLRVERGVPVKFSIEAGHDVSFYITSDFLGGNASLRNRTETIYAGGQETHGVVSSPLELVWSPNRNTPDQLYYHSIYQEKMGWKVQVVDGGLSDMYNNSVNLDDQQVKFFWTIVGDSISIAARGEKKSGYLAIGFGSEMANSYAYVGWFDRNGTGHVNTYWIDGASASAVHPTVENMTYVRCKSEEGIITLEFTRPLKPSSCSHQNRPECKNMIDPTTPLKVIWAMGAKWTDGQLTERNMHSVTSQRPVRVMLTRGSAEADQDLRPVLGVHGFMMFLAWGILLPGGILSARYLKHIKGDGWFKIHMYLQCSGLAIVFLGLLFAVAELNGFSFSSSHVKFGFTAIVLACAQPANAWLRPAKPVQGELISSRRLVWEYSHSIVGQSAVVIGVVALFTGMKHLGERNGAENVDGLYLALGLWVCLGVVTVAYLEYRERGRRRARNLSRGNWVLGNVEEDDSIDLIDSRGGFRDKDGEDGEDGRNGGGRMEIQLEPLK</sequence>
<feature type="chain" id="PRO_5009620810" evidence="9">
    <location>
        <begin position="28"/>
        <end position="915"/>
    </location>
</feature>
<dbReference type="SMART" id="SM00665">
    <property type="entry name" value="B561"/>
    <property type="match status" value="1"/>
</dbReference>
<gene>
    <name evidence="13" type="ORF">GA_TR17393_c0_g1_i1_g.55622</name>
</gene>
<dbReference type="PROSITE" id="PS50836">
    <property type="entry name" value="DOMON"/>
    <property type="match status" value="2"/>
</dbReference>
<evidence type="ECO:0000313" key="13">
    <source>
        <dbReference type="EMBL" id="JAU26425.1"/>
    </source>
</evidence>
<dbReference type="Gene3D" id="1.20.120.1770">
    <property type="match status" value="1"/>
</dbReference>
<evidence type="ECO:0000256" key="5">
    <source>
        <dbReference type="ARBA" id="ARBA00022989"/>
    </source>
</evidence>
<dbReference type="InterPro" id="IPR006593">
    <property type="entry name" value="Cyt_b561/ferric_Rdtase_TM"/>
</dbReference>